<feature type="domain" description="DUF4216" evidence="2">
    <location>
        <begin position="3"/>
        <end position="52"/>
    </location>
</feature>
<feature type="compositionally biased region" description="Acidic residues" evidence="1">
    <location>
        <begin position="133"/>
        <end position="150"/>
    </location>
</feature>
<evidence type="ECO:0000313" key="4">
    <source>
        <dbReference type="Proteomes" id="UP000596660"/>
    </source>
</evidence>
<dbReference type="AlphaFoldDB" id="A0A803N585"/>
<dbReference type="OMA" id="SEPHIND"/>
<reference evidence="3" key="1">
    <citation type="journal article" date="2017" name="Nature">
        <title>The genome of Chenopodium quinoa.</title>
        <authorList>
            <person name="Jarvis D.E."/>
            <person name="Ho Y.S."/>
            <person name="Lightfoot D.J."/>
            <person name="Schmoeckel S.M."/>
            <person name="Li B."/>
            <person name="Borm T.J.A."/>
            <person name="Ohyanagi H."/>
            <person name="Mineta K."/>
            <person name="Michell C.T."/>
            <person name="Saber N."/>
            <person name="Kharbatia N.M."/>
            <person name="Rupper R.R."/>
            <person name="Sharp A.R."/>
            <person name="Dally N."/>
            <person name="Boughton B.A."/>
            <person name="Woo Y.H."/>
            <person name="Gao G."/>
            <person name="Schijlen E.G.W.M."/>
            <person name="Guo X."/>
            <person name="Momin A.A."/>
            <person name="Negrao S."/>
            <person name="Al-Babili S."/>
            <person name="Gehring C."/>
            <person name="Roessner U."/>
            <person name="Jung C."/>
            <person name="Murphy K."/>
            <person name="Arold S.T."/>
            <person name="Gojobori T."/>
            <person name="van der Linden C.G."/>
            <person name="van Loo E.N."/>
            <person name="Jellen E.N."/>
            <person name="Maughan P.J."/>
            <person name="Tester M."/>
        </authorList>
    </citation>
    <scope>NUCLEOTIDE SEQUENCE [LARGE SCALE GENOMIC DNA]</scope>
    <source>
        <strain evidence="3">cv. PI 614886</strain>
    </source>
</reference>
<evidence type="ECO:0000313" key="3">
    <source>
        <dbReference type="EnsemblPlants" id="AUR62040758-RA:cds"/>
    </source>
</evidence>
<dbReference type="PANTHER" id="PTHR33144:SF25">
    <property type="entry name" value="DUF4216 DOMAIN-CONTAINING PROTEIN"/>
    <property type="match status" value="1"/>
</dbReference>
<feature type="compositionally biased region" description="Basic and acidic residues" evidence="1">
    <location>
        <begin position="423"/>
        <end position="446"/>
    </location>
</feature>
<name>A0A803N585_CHEQI</name>
<dbReference type="InterPro" id="IPR025312">
    <property type="entry name" value="DUF4216"/>
</dbReference>
<evidence type="ECO:0000259" key="2">
    <source>
        <dbReference type="Pfam" id="PF13952"/>
    </source>
</evidence>
<reference evidence="3" key="2">
    <citation type="submission" date="2021-03" db="UniProtKB">
        <authorList>
            <consortium name="EnsemblPlants"/>
        </authorList>
    </citation>
    <scope>IDENTIFICATION</scope>
</reference>
<proteinExistence type="predicted"/>
<dbReference type="PANTHER" id="PTHR33144">
    <property type="entry name" value="OS10G0409366 PROTEIN-RELATED"/>
    <property type="match status" value="1"/>
</dbReference>
<dbReference type="Pfam" id="PF13952">
    <property type="entry name" value="DUF4216"/>
    <property type="match status" value="1"/>
</dbReference>
<dbReference type="Proteomes" id="UP000596660">
    <property type="component" value="Unplaced"/>
</dbReference>
<organism evidence="3 4">
    <name type="scientific">Chenopodium quinoa</name>
    <name type="common">Quinoa</name>
    <dbReference type="NCBI Taxonomy" id="63459"/>
    <lineage>
        <taxon>Eukaryota</taxon>
        <taxon>Viridiplantae</taxon>
        <taxon>Streptophyta</taxon>
        <taxon>Embryophyta</taxon>
        <taxon>Tracheophyta</taxon>
        <taxon>Spermatophyta</taxon>
        <taxon>Magnoliopsida</taxon>
        <taxon>eudicotyledons</taxon>
        <taxon>Gunneridae</taxon>
        <taxon>Pentapetalae</taxon>
        <taxon>Caryophyllales</taxon>
        <taxon>Chenopodiaceae</taxon>
        <taxon>Chenopodioideae</taxon>
        <taxon>Atripliceae</taxon>
        <taxon>Chenopodium</taxon>
    </lineage>
</organism>
<evidence type="ECO:0000256" key="1">
    <source>
        <dbReference type="SAM" id="MobiDB-lite"/>
    </source>
</evidence>
<sequence>MRNRRGIKEDALGFTLVNFKYLWKTNEPYVLASQAFQVFYTLDPVEPNWNVVTKIKPRDVYDMDEVALNEDNIRTYYDSEPHINDSLETAIVDLDNFYVAMLSSLKSRLKGKCPASSSSQQKESYAVLRNDESSSDDSDNDEENMFDEQQSEERLKKKAPRGPNKCGNLSSNEKTIVSVNINGQPIGKHGRILSSYLGLLARDPKLVPFDLNDWRKFLNKEKEEVLWKIILTRFTFEEELLVPLNTRVDLDQWANIVRRWESKEGKDCSNRNFDNRMKSTMAHHLGTKSLARLREEMTAEDGEAPDRLKVFEKAYGDAKKKPVDPISEMKLASVKNHKEKLPPDCDIVSERDKIFELVVGEDKRGYKRTYGIGVKVSTKGNSMYHNTEARHMVEEVEKRKTLEEEVEIEKQKRLELEQGISMETEKRKELEENMLSEKRKREALEE</sequence>
<dbReference type="InterPro" id="IPR004252">
    <property type="entry name" value="Probable_transposase_24"/>
</dbReference>
<dbReference type="Pfam" id="PF03004">
    <property type="entry name" value="Transposase_24"/>
    <property type="match status" value="1"/>
</dbReference>
<feature type="region of interest" description="Disordered" evidence="1">
    <location>
        <begin position="419"/>
        <end position="446"/>
    </location>
</feature>
<protein>
    <recommendedName>
        <fullName evidence="2">DUF4216 domain-containing protein</fullName>
    </recommendedName>
</protein>
<dbReference type="EnsemblPlants" id="AUR62040758-RA">
    <property type="protein sequence ID" value="AUR62040758-RA:cds"/>
    <property type="gene ID" value="AUR62040758"/>
</dbReference>
<feature type="region of interest" description="Disordered" evidence="1">
    <location>
        <begin position="110"/>
        <end position="170"/>
    </location>
</feature>
<accession>A0A803N585</accession>
<keyword evidence="4" id="KW-1185">Reference proteome</keyword>
<dbReference type="Gramene" id="AUR62040758-RA">
    <property type="protein sequence ID" value="AUR62040758-RA:cds"/>
    <property type="gene ID" value="AUR62040758"/>
</dbReference>